<organism evidence="2 3">
    <name type="scientific">Lacibacter cauensis</name>
    <dbReference type="NCBI Taxonomy" id="510947"/>
    <lineage>
        <taxon>Bacteria</taxon>
        <taxon>Pseudomonadati</taxon>
        <taxon>Bacteroidota</taxon>
        <taxon>Chitinophagia</taxon>
        <taxon>Chitinophagales</taxon>
        <taxon>Chitinophagaceae</taxon>
        <taxon>Lacibacter</taxon>
    </lineage>
</organism>
<evidence type="ECO:0008006" key="4">
    <source>
        <dbReference type="Google" id="ProtNLM"/>
    </source>
</evidence>
<name>A0A562SRE1_9BACT</name>
<protein>
    <recommendedName>
        <fullName evidence="4">Cell division protein FtsQ</fullName>
    </recommendedName>
</protein>
<evidence type="ECO:0000313" key="2">
    <source>
        <dbReference type="EMBL" id="TWI83782.1"/>
    </source>
</evidence>
<dbReference type="OrthoDB" id="1466667at2"/>
<feature type="compositionally biased region" description="Basic and acidic residues" evidence="1">
    <location>
        <begin position="341"/>
        <end position="360"/>
    </location>
</feature>
<keyword evidence="3" id="KW-1185">Reference proteome</keyword>
<feature type="compositionally biased region" description="Polar residues" evidence="1">
    <location>
        <begin position="318"/>
        <end position="339"/>
    </location>
</feature>
<dbReference type="RefSeq" id="WP_144886070.1">
    <property type="nucleotide sequence ID" value="NZ_VLLE01000003.1"/>
</dbReference>
<reference evidence="2 3" key="1">
    <citation type="journal article" date="2015" name="Stand. Genomic Sci.">
        <title>Genomic Encyclopedia of Bacterial and Archaeal Type Strains, Phase III: the genomes of soil and plant-associated and newly described type strains.</title>
        <authorList>
            <person name="Whitman W.B."/>
            <person name="Woyke T."/>
            <person name="Klenk H.P."/>
            <person name="Zhou Y."/>
            <person name="Lilburn T.G."/>
            <person name="Beck B.J."/>
            <person name="De Vos P."/>
            <person name="Vandamme P."/>
            <person name="Eisen J.A."/>
            <person name="Garrity G."/>
            <person name="Hugenholtz P."/>
            <person name="Kyrpides N.C."/>
        </authorList>
    </citation>
    <scope>NUCLEOTIDE SEQUENCE [LARGE SCALE GENOMIC DNA]</scope>
    <source>
        <strain evidence="2 3">CGMCC 1.7271</strain>
    </source>
</reference>
<feature type="compositionally biased region" description="Basic residues" evidence="1">
    <location>
        <begin position="374"/>
        <end position="385"/>
    </location>
</feature>
<evidence type="ECO:0000313" key="3">
    <source>
        <dbReference type="Proteomes" id="UP000316167"/>
    </source>
</evidence>
<comment type="caution">
    <text evidence="2">The sequence shown here is derived from an EMBL/GenBank/DDBJ whole genome shotgun (WGS) entry which is preliminary data.</text>
</comment>
<proteinExistence type="predicted"/>
<dbReference type="PROSITE" id="PS51257">
    <property type="entry name" value="PROKAR_LIPOPROTEIN"/>
    <property type="match status" value="1"/>
</dbReference>
<dbReference type="Proteomes" id="UP000316167">
    <property type="component" value="Unassembled WGS sequence"/>
</dbReference>
<gene>
    <name evidence="2" type="ORF">IQ13_1897</name>
</gene>
<dbReference type="AlphaFoldDB" id="A0A562SRE1"/>
<feature type="region of interest" description="Disordered" evidence="1">
    <location>
        <begin position="299"/>
        <end position="385"/>
    </location>
</feature>
<dbReference type="EMBL" id="VLLE01000003">
    <property type="protein sequence ID" value="TWI83782.1"/>
    <property type="molecule type" value="Genomic_DNA"/>
</dbReference>
<evidence type="ECO:0000256" key="1">
    <source>
        <dbReference type="SAM" id="MobiDB-lite"/>
    </source>
</evidence>
<accession>A0A562SRE1</accession>
<sequence>MSSKKFSWKKLMLAMLWTTVGACTIVLLVAAARNQNGKRCKDVLVKIKGVDGIEYVSKKQILKTISGGRPDLMKGQLVKTFDLQQLEELLERNLWIRNAELFFDNNDVLHVDITEREPVARVFRTNGQSFYIDDMGEQLPVTNDQVARVPVFTSFPTETTAARKKDSVLQQQVKEMGRYILRNDFWMAQVDQVNINNYEFELVPKLGNHIIQFGAAEKMEPKFNRLLLFYKQIMNKTGWNYYSALDVRFDKQLVAVRRDSSSLFASFTVEQNNYQVNTAVDTSYGAAATNIQPDSLLTSGIYKSEPTPTEPVLKSATVKPQSENRNALKNQLPTPSANSKVHGDKAQEKKPNVQKPKTEEDNVLIEAKSQPVKKQPKAVMKKKDE</sequence>